<dbReference type="AlphaFoldDB" id="A0AAN8JT52"/>
<feature type="transmembrane region" description="Helical" evidence="6">
    <location>
        <begin position="97"/>
        <end position="117"/>
    </location>
</feature>
<feature type="transmembrane region" description="Helical" evidence="6">
    <location>
        <begin position="354"/>
        <end position="374"/>
    </location>
</feature>
<keyword evidence="8" id="KW-1185">Reference proteome</keyword>
<keyword evidence="5" id="KW-0675">Receptor</keyword>
<dbReference type="Pfam" id="PF08395">
    <property type="entry name" value="7tm_7"/>
    <property type="match status" value="1"/>
</dbReference>
<protein>
    <recommendedName>
        <fullName evidence="9">Gustatory receptor</fullName>
    </recommendedName>
</protein>
<accession>A0AAN8JT52</accession>
<comment type="subcellular location">
    <subcellularLocation>
        <location evidence="1">Membrane</location>
        <topology evidence="1">Multi-pass membrane protein</topology>
    </subcellularLocation>
</comment>
<gene>
    <name evidence="7" type="ORF">SNE40_010981</name>
</gene>
<dbReference type="InterPro" id="IPR013604">
    <property type="entry name" value="7TM_chemorcpt"/>
</dbReference>
<dbReference type="PANTHER" id="PTHR21421">
    <property type="entry name" value="GUSTATORY RECEPTOR"/>
    <property type="match status" value="1"/>
</dbReference>
<organism evidence="7 8">
    <name type="scientific">Patella caerulea</name>
    <name type="common">Rayed Mediterranean limpet</name>
    <dbReference type="NCBI Taxonomy" id="87958"/>
    <lineage>
        <taxon>Eukaryota</taxon>
        <taxon>Metazoa</taxon>
        <taxon>Spiralia</taxon>
        <taxon>Lophotrochozoa</taxon>
        <taxon>Mollusca</taxon>
        <taxon>Gastropoda</taxon>
        <taxon>Patellogastropoda</taxon>
        <taxon>Patelloidea</taxon>
        <taxon>Patellidae</taxon>
        <taxon>Patella</taxon>
    </lineage>
</organism>
<feature type="transmembrane region" description="Helical" evidence="6">
    <location>
        <begin position="62"/>
        <end position="85"/>
    </location>
</feature>
<evidence type="ECO:0000256" key="4">
    <source>
        <dbReference type="ARBA" id="ARBA00023136"/>
    </source>
</evidence>
<feature type="transmembrane region" description="Helical" evidence="6">
    <location>
        <begin position="380"/>
        <end position="398"/>
    </location>
</feature>
<comment type="caution">
    <text evidence="7">The sequence shown here is derived from an EMBL/GenBank/DDBJ whole genome shotgun (WGS) entry which is preliminary data.</text>
</comment>
<evidence type="ECO:0000256" key="2">
    <source>
        <dbReference type="ARBA" id="ARBA00022692"/>
    </source>
</evidence>
<dbReference type="EMBL" id="JAZGQO010000007">
    <property type="protein sequence ID" value="KAK6183511.1"/>
    <property type="molecule type" value="Genomic_DNA"/>
</dbReference>
<dbReference type="GO" id="GO:0051606">
    <property type="term" value="P:detection of stimulus"/>
    <property type="evidence" value="ECO:0007669"/>
    <property type="project" value="UniProtKB-ARBA"/>
</dbReference>
<evidence type="ECO:0000256" key="1">
    <source>
        <dbReference type="ARBA" id="ARBA00004141"/>
    </source>
</evidence>
<keyword evidence="4 6" id="KW-0472">Membrane</keyword>
<evidence type="ECO:0000256" key="6">
    <source>
        <dbReference type="SAM" id="Phobius"/>
    </source>
</evidence>
<reference evidence="7 8" key="1">
    <citation type="submission" date="2024-01" db="EMBL/GenBank/DDBJ databases">
        <title>The genome of the rayed Mediterranean limpet Patella caerulea (Linnaeus, 1758).</title>
        <authorList>
            <person name="Anh-Thu Weber A."/>
            <person name="Halstead-Nussloch G."/>
        </authorList>
    </citation>
    <scope>NUCLEOTIDE SEQUENCE [LARGE SCALE GENOMIC DNA]</scope>
    <source>
        <strain evidence="7">AATW-2023a</strain>
        <tissue evidence="7">Whole specimen</tissue>
    </source>
</reference>
<feature type="transmembrane region" description="Helical" evidence="6">
    <location>
        <begin position="274"/>
        <end position="294"/>
    </location>
</feature>
<evidence type="ECO:0008006" key="9">
    <source>
        <dbReference type="Google" id="ProtNLM"/>
    </source>
</evidence>
<feature type="transmembrane region" description="Helical" evidence="6">
    <location>
        <begin position="154"/>
        <end position="177"/>
    </location>
</feature>
<dbReference type="Proteomes" id="UP001347796">
    <property type="component" value="Unassembled WGS sequence"/>
</dbReference>
<evidence type="ECO:0000313" key="7">
    <source>
        <dbReference type="EMBL" id="KAK6183511.1"/>
    </source>
</evidence>
<name>A0AAN8JT52_PATCE</name>
<keyword evidence="2 6" id="KW-0812">Transmembrane</keyword>
<sequence>MDKPVRPPGLHKIQESMKPILVSLKLFGLFYESTNNKIGVENTKYPGSSAEKKPRINAFKKIYCWTGLFCLTISTLRHIPGFWIGSAFVRGFTVHRVIITSWSFQGVVSAALILFYCRNGTFDAYFKLWNKAIMDTKCTCLGSLLKDLRRFSRICTVFAWAFWGINCVGVFLMVFIFNTDFINSYINPLPNNLIWKVMLFVFHVYLSAIWVFSIALVLICSRSISNAFYLHSKTIGCVMKTKPAVFSGRLEVMRQKHLELCHLVDILDRPMRMLLVNVLGVNIFLACFVLYQLINSSDTLLNTLMAVMWLLTAYLGMGSVSWFVAMVNEAGHSLLDHIYDLETDGLSTERLGQLTLFLSKLTGTSIGFTAMGFFTITKEVILAIVGLYLTYFFLLLQFRIT</sequence>
<feature type="transmembrane region" description="Helical" evidence="6">
    <location>
        <begin position="197"/>
        <end position="220"/>
    </location>
</feature>
<dbReference type="GO" id="GO:0016020">
    <property type="term" value="C:membrane"/>
    <property type="evidence" value="ECO:0007669"/>
    <property type="project" value="UniProtKB-SubCell"/>
</dbReference>
<evidence type="ECO:0000256" key="5">
    <source>
        <dbReference type="ARBA" id="ARBA00023170"/>
    </source>
</evidence>
<proteinExistence type="predicted"/>
<dbReference type="GO" id="GO:0050909">
    <property type="term" value="P:sensory perception of taste"/>
    <property type="evidence" value="ECO:0007669"/>
    <property type="project" value="InterPro"/>
</dbReference>
<dbReference type="PANTHER" id="PTHR21421:SF29">
    <property type="entry name" value="GUSTATORY RECEPTOR 5A FOR TREHALOSE-RELATED"/>
    <property type="match status" value="1"/>
</dbReference>
<feature type="transmembrane region" description="Helical" evidence="6">
    <location>
        <begin position="306"/>
        <end position="325"/>
    </location>
</feature>
<evidence type="ECO:0000313" key="8">
    <source>
        <dbReference type="Proteomes" id="UP001347796"/>
    </source>
</evidence>
<dbReference type="GO" id="GO:0038023">
    <property type="term" value="F:signaling receptor activity"/>
    <property type="evidence" value="ECO:0007669"/>
    <property type="project" value="UniProtKB-ARBA"/>
</dbReference>
<keyword evidence="3 6" id="KW-1133">Transmembrane helix</keyword>
<evidence type="ECO:0000256" key="3">
    <source>
        <dbReference type="ARBA" id="ARBA00022989"/>
    </source>
</evidence>